<dbReference type="AlphaFoldDB" id="A0AAD5UUT2"/>
<dbReference type="PANTHER" id="PTHR24301:SF2">
    <property type="entry name" value="THROMBOXANE-A SYNTHASE"/>
    <property type="match status" value="1"/>
</dbReference>
<evidence type="ECO:0000313" key="2">
    <source>
        <dbReference type="EMBL" id="KAJ3478352.1"/>
    </source>
</evidence>
<dbReference type="Proteomes" id="UP001212997">
    <property type="component" value="Unassembled WGS sequence"/>
</dbReference>
<dbReference type="GO" id="GO:0004497">
    <property type="term" value="F:monooxygenase activity"/>
    <property type="evidence" value="ECO:0007669"/>
    <property type="project" value="InterPro"/>
</dbReference>
<evidence type="ECO:0008006" key="4">
    <source>
        <dbReference type="Google" id="ProtNLM"/>
    </source>
</evidence>
<name>A0AAD5UUT2_9APHY</name>
<dbReference type="Pfam" id="PF00067">
    <property type="entry name" value="p450"/>
    <property type="match status" value="1"/>
</dbReference>
<protein>
    <recommendedName>
        <fullName evidence="4">Cytochrome P450</fullName>
    </recommendedName>
</protein>
<dbReference type="GO" id="GO:0020037">
    <property type="term" value="F:heme binding"/>
    <property type="evidence" value="ECO:0007669"/>
    <property type="project" value="InterPro"/>
</dbReference>
<keyword evidence="1" id="KW-0472">Membrane</keyword>
<keyword evidence="1" id="KW-1133">Transmembrane helix</keyword>
<gene>
    <name evidence="2" type="ORF">NLI96_g9812</name>
</gene>
<dbReference type="Gene3D" id="1.10.630.10">
    <property type="entry name" value="Cytochrome P450"/>
    <property type="match status" value="1"/>
</dbReference>
<keyword evidence="1" id="KW-0812">Transmembrane</keyword>
<dbReference type="GO" id="GO:0016705">
    <property type="term" value="F:oxidoreductase activity, acting on paired donors, with incorporation or reduction of molecular oxygen"/>
    <property type="evidence" value="ECO:0007669"/>
    <property type="project" value="InterPro"/>
</dbReference>
<comment type="caution">
    <text evidence="2">The sequence shown here is derived from an EMBL/GenBank/DDBJ whole genome shotgun (WGS) entry which is preliminary data.</text>
</comment>
<sequence>MSSILHLSGVVISCIVLGIVWKIFRHLVFKSPFNNIPGPPSDSVWTGNLHQLFHRHDGWKFNSKLSENYNAVVKFYGLFNTPMLYVFDPKALHSVLLKDQTVWEVPSWLIGSNLLLFGPGLLSTLGDWHRKQRKILNPVFSINHMRFMTPIFYRITHNLKDAISQEIKEGPKELDLLDWMTRTALELVGQGGLGYSFDPLVRDVPNTFRGAIKSLIPALLSVSMFRTTLPYLTSIFSPNFRRRAVDVLPFPSLKRLKTVVDILESQSKEILTAKRVALAHGEDAVVRQVGEGKDIMSILLRENLAARTEDQLPEEELLGQMRYVL</sequence>
<evidence type="ECO:0000313" key="3">
    <source>
        <dbReference type="Proteomes" id="UP001212997"/>
    </source>
</evidence>
<accession>A0AAD5UUT2</accession>
<organism evidence="2 3">
    <name type="scientific">Meripilus lineatus</name>
    <dbReference type="NCBI Taxonomy" id="2056292"/>
    <lineage>
        <taxon>Eukaryota</taxon>
        <taxon>Fungi</taxon>
        <taxon>Dikarya</taxon>
        <taxon>Basidiomycota</taxon>
        <taxon>Agaricomycotina</taxon>
        <taxon>Agaricomycetes</taxon>
        <taxon>Polyporales</taxon>
        <taxon>Meripilaceae</taxon>
        <taxon>Meripilus</taxon>
    </lineage>
</organism>
<proteinExistence type="predicted"/>
<dbReference type="PANTHER" id="PTHR24301">
    <property type="entry name" value="THROMBOXANE-A SYNTHASE"/>
    <property type="match status" value="1"/>
</dbReference>
<keyword evidence="3" id="KW-1185">Reference proteome</keyword>
<dbReference type="SUPFAM" id="SSF48264">
    <property type="entry name" value="Cytochrome P450"/>
    <property type="match status" value="1"/>
</dbReference>
<feature type="transmembrane region" description="Helical" evidence="1">
    <location>
        <begin position="6"/>
        <end position="24"/>
    </location>
</feature>
<dbReference type="InterPro" id="IPR001128">
    <property type="entry name" value="Cyt_P450"/>
</dbReference>
<dbReference type="EMBL" id="JANAWD010000518">
    <property type="protein sequence ID" value="KAJ3478352.1"/>
    <property type="molecule type" value="Genomic_DNA"/>
</dbReference>
<reference evidence="2" key="1">
    <citation type="submission" date="2022-07" db="EMBL/GenBank/DDBJ databases">
        <title>Genome Sequence of Physisporinus lineatus.</title>
        <authorList>
            <person name="Buettner E."/>
        </authorList>
    </citation>
    <scope>NUCLEOTIDE SEQUENCE</scope>
    <source>
        <strain evidence="2">VT162</strain>
    </source>
</reference>
<dbReference type="GO" id="GO:0005506">
    <property type="term" value="F:iron ion binding"/>
    <property type="evidence" value="ECO:0007669"/>
    <property type="project" value="InterPro"/>
</dbReference>
<evidence type="ECO:0000256" key="1">
    <source>
        <dbReference type="SAM" id="Phobius"/>
    </source>
</evidence>
<dbReference type="InterPro" id="IPR036396">
    <property type="entry name" value="Cyt_P450_sf"/>
</dbReference>